<evidence type="ECO:0000256" key="3">
    <source>
        <dbReference type="ARBA" id="ARBA00022692"/>
    </source>
</evidence>
<dbReference type="GO" id="GO:0016020">
    <property type="term" value="C:membrane"/>
    <property type="evidence" value="ECO:0007669"/>
    <property type="project" value="UniProtKB-SubCell"/>
</dbReference>
<dbReference type="OrthoDB" id="1305316at2759"/>
<comment type="caution">
    <text evidence="11">The sequence shown here is derived from an EMBL/GenBank/DDBJ whole genome shotgun (WGS) entry which is preliminary data.</text>
</comment>
<dbReference type="SUPFAM" id="SSF52058">
    <property type="entry name" value="L domain-like"/>
    <property type="match status" value="1"/>
</dbReference>
<dbReference type="PANTHER" id="PTHR48061:SF46">
    <property type="entry name" value="LEUCINE-RICH REPEAT-CONTAINING N-TERMINAL PLANT-TYPE DOMAIN-CONTAINING PROTEIN"/>
    <property type="match status" value="1"/>
</dbReference>
<dbReference type="InterPro" id="IPR032675">
    <property type="entry name" value="LRR_dom_sf"/>
</dbReference>
<dbReference type="EMBL" id="WJXA01000001">
    <property type="protein sequence ID" value="KAF7152838.1"/>
    <property type="molecule type" value="Genomic_DNA"/>
</dbReference>
<keyword evidence="12" id="KW-1185">Reference proteome</keyword>
<dbReference type="AlphaFoldDB" id="A0A834HGT7"/>
<evidence type="ECO:0000256" key="2">
    <source>
        <dbReference type="ARBA" id="ARBA00022614"/>
    </source>
</evidence>
<evidence type="ECO:0000259" key="10">
    <source>
        <dbReference type="Pfam" id="PF08263"/>
    </source>
</evidence>
<keyword evidence="6" id="KW-1133">Transmembrane helix</keyword>
<keyword evidence="3" id="KW-0812">Transmembrane</keyword>
<evidence type="ECO:0000313" key="11">
    <source>
        <dbReference type="EMBL" id="KAF7152838.1"/>
    </source>
</evidence>
<protein>
    <recommendedName>
        <fullName evidence="10">Leucine-rich repeat-containing N-terminal plant-type domain-containing protein</fullName>
    </recommendedName>
</protein>
<evidence type="ECO:0000256" key="4">
    <source>
        <dbReference type="ARBA" id="ARBA00022729"/>
    </source>
</evidence>
<reference evidence="11" key="1">
    <citation type="submission" date="2019-11" db="EMBL/GenBank/DDBJ databases">
        <authorList>
            <person name="Liu Y."/>
            <person name="Hou J."/>
            <person name="Li T.-Q."/>
            <person name="Guan C.-H."/>
            <person name="Wu X."/>
            <person name="Wu H.-Z."/>
            <person name="Ling F."/>
            <person name="Zhang R."/>
            <person name="Shi X.-G."/>
            <person name="Ren J.-P."/>
            <person name="Chen E.-F."/>
            <person name="Sun J.-M."/>
        </authorList>
    </citation>
    <scope>NUCLEOTIDE SEQUENCE</scope>
    <source>
        <strain evidence="11">Adult_tree_wgs_1</strain>
        <tissue evidence="11">Leaves</tissue>
    </source>
</reference>
<keyword evidence="4 9" id="KW-0732">Signal</keyword>
<dbReference type="Pfam" id="PF00560">
    <property type="entry name" value="LRR_1"/>
    <property type="match status" value="2"/>
</dbReference>
<keyword evidence="2" id="KW-0433">Leucine-rich repeat</keyword>
<evidence type="ECO:0000256" key="5">
    <source>
        <dbReference type="ARBA" id="ARBA00022737"/>
    </source>
</evidence>
<dbReference type="InterPro" id="IPR046956">
    <property type="entry name" value="RLP23-like"/>
</dbReference>
<sequence>MGCEQVRLFFNPLLISFFFLFLCQFTCLHAQLCTQQQTSALMQFKRNFSFSESSSLYCDASFPKMKSWKKGSDCCSWDGVDCNKKTGQVIGLDLSCNGLQGTIHPNSSLFFSFPHLRNLNLSHNNFSMSPISPEFTHFTELTHLDLSYCGFSGKVPLEFSFLNKLVSLDLSANYDLRLEVGGFELLIQNLSKLRDLDLSDVNVSSSVVPNSLLNLTSLRTLCLRFSSLHGNFPSGVFHLPHLQKLDIWGTKALNRRHRKHQWLLKMVEDVENRNGQRLKRNARRYGGGRN</sequence>
<name>A0A834HGT7_RHOSS</name>
<evidence type="ECO:0000256" key="6">
    <source>
        <dbReference type="ARBA" id="ARBA00022989"/>
    </source>
</evidence>
<keyword evidence="5" id="KW-0677">Repeat</keyword>
<dbReference type="InterPro" id="IPR013210">
    <property type="entry name" value="LRR_N_plant-typ"/>
</dbReference>
<feature type="signal peptide" evidence="9">
    <location>
        <begin position="1"/>
        <end position="30"/>
    </location>
</feature>
<keyword evidence="8" id="KW-0325">Glycoprotein</keyword>
<dbReference type="Gene3D" id="3.80.10.10">
    <property type="entry name" value="Ribonuclease Inhibitor"/>
    <property type="match status" value="3"/>
</dbReference>
<feature type="chain" id="PRO_5032948969" description="Leucine-rich repeat-containing N-terminal plant-type domain-containing protein" evidence="9">
    <location>
        <begin position="31"/>
        <end position="290"/>
    </location>
</feature>
<dbReference type="InterPro" id="IPR001611">
    <property type="entry name" value="Leu-rich_rpt"/>
</dbReference>
<evidence type="ECO:0000256" key="9">
    <source>
        <dbReference type="SAM" id="SignalP"/>
    </source>
</evidence>
<evidence type="ECO:0000313" key="12">
    <source>
        <dbReference type="Proteomes" id="UP000626092"/>
    </source>
</evidence>
<evidence type="ECO:0000256" key="1">
    <source>
        <dbReference type="ARBA" id="ARBA00004479"/>
    </source>
</evidence>
<organism evidence="11 12">
    <name type="scientific">Rhododendron simsii</name>
    <name type="common">Sims's rhododendron</name>
    <dbReference type="NCBI Taxonomy" id="118357"/>
    <lineage>
        <taxon>Eukaryota</taxon>
        <taxon>Viridiplantae</taxon>
        <taxon>Streptophyta</taxon>
        <taxon>Embryophyta</taxon>
        <taxon>Tracheophyta</taxon>
        <taxon>Spermatophyta</taxon>
        <taxon>Magnoliopsida</taxon>
        <taxon>eudicotyledons</taxon>
        <taxon>Gunneridae</taxon>
        <taxon>Pentapetalae</taxon>
        <taxon>asterids</taxon>
        <taxon>Ericales</taxon>
        <taxon>Ericaceae</taxon>
        <taxon>Ericoideae</taxon>
        <taxon>Rhodoreae</taxon>
        <taxon>Rhododendron</taxon>
    </lineage>
</organism>
<dbReference type="Pfam" id="PF08263">
    <property type="entry name" value="LRRNT_2"/>
    <property type="match status" value="1"/>
</dbReference>
<dbReference type="Proteomes" id="UP000626092">
    <property type="component" value="Unassembled WGS sequence"/>
</dbReference>
<keyword evidence="7" id="KW-0472">Membrane</keyword>
<comment type="subcellular location">
    <subcellularLocation>
        <location evidence="1">Membrane</location>
        <topology evidence="1">Single-pass type I membrane protein</topology>
    </subcellularLocation>
</comment>
<feature type="domain" description="Leucine-rich repeat-containing N-terminal plant-type" evidence="10">
    <location>
        <begin position="35"/>
        <end position="83"/>
    </location>
</feature>
<accession>A0A834HGT7</accession>
<gene>
    <name evidence="11" type="ORF">RHSIM_Rhsim01G0065800</name>
</gene>
<evidence type="ECO:0000256" key="8">
    <source>
        <dbReference type="ARBA" id="ARBA00023180"/>
    </source>
</evidence>
<proteinExistence type="predicted"/>
<evidence type="ECO:0000256" key="7">
    <source>
        <dbReference type="ARBA" id="ARBA00023136"/>
    </source>
</evidence>
<dbReference type="PANTHER" id="PTHR48061">
    <property type="entry name" value="LEUCINE-RICH REPEAT RECEPTOR PROTEIN KINASE EMS1-LIKE-RELATED"/>
    <property type="match status" value="1"/>
</dbReference>